<dbReference type="SMART" id="SM00387">
    <property type="entry name" value="HATPase_c"/>
    <property type="match status" value="1"/>
</dbReference>
<keyword evidence="3" id="KW-0418">Kinase</keyword>
<feature type="transmembrane region" description="Helical" evidence="1">
    <location>
        <begin position="6"/>
        <end position="39"/>
    </location>
</feature>
<feature type="domain" description="Histidine kinase/HSP90-like ATPase" evidence="2">
    <location>
        <begin position="211"/>
        <end position="325"/>
    </location>
</feature>
<accession>A0ABT9V5M7</accession>
<dbReference type="InterPro" id="IPR036890">
    <property type="entry name" value="HATPase_C_sf"/>
</dbReference>
<dbReference type="RefSeq" id="WP_307150763.1">
    <property type="nucleotide sequence ID" value="NZ_JAUSTU010000011.1"/>
</dbReference>
<evidence type="ECO:0000313" key="3">
    <source>
        <dbReference type="EMBL" id="MDQ0156244.1"/>
    </source>
</evidence>
<keyword evidence="1" id="KW-0812">Transmembrane</keyword>
<reference evidence="3 4" key="1">
    <citation type="submission" date="2023-07" db="EMBL/GenBank/DDBJ databases">
        <title>Genomic Encyclopedia of Type Strains, Phase IV (KMG-IV): sequencing the most valuable type-strain genomes for metagenomic binning, comparative biology and taxonomic classification.</title>
        <authorList>
            <person name="Goeker M."/>
        </authorList>
    </citation>
    <scope>NUCLEOTIDE SEQUENCE [LARGE SCALE GENOMIC DNA]</scope>
    <source>
        <strain evidence="3 4">DSM 23948</strain>
    </source>
</reference>
<dbReference type="EC" id="2.7.13.3" evidence="3"/>
<evidence type="ECO:0000259" key="2">
    <source>
        <dbReference type="SMART" id="SM00387"/>
    </source>
</evidence>
<evidence type="ECO:0000313" key="4">
    <source>
        <dbReference type="Proteomes" id="UP001231362"/>
    </source>
</evidence>
<dbReference type="SUPFAM" id="SSF55874">
    <property type="entry name" value="ATPase domain of HSP90 chaperone/DNA topoisomerase II/histidine kinase"/>
    <property type="match status" value="1"/>
</dbReference>
<gene>
    <name evidence="3" type="ORF">J2S07_002563</name>
</gene>
<keyword evidence="4" id="KW-1185">Reference proteome</keyword>
<protein>
    <submittedName>
        <fullName evidence="3">LytT family two-component system sensor histidine kinase NatK</fullName>
        <ecNumber evidence="3">2.7.13.3</ecNumber>
    </submittedName>
</protein>
<dbReference type="Gene3D" id="3.30.565.10">
    <property type="entry name" value="Histidine kinase-like ATPase, C-terminal domain"/>
    <property type="match status" value="1"/>
</dbReference>
<keyword evidence="1" id="KW-0472">Membrane</keyword>
<keyword evidence="1" id="KW-1133">Transmembrane helix</keyword>
<dbReference type="Gene3D" id="1.10.287.130">
    <property type="match status" value="1"/>
</dbReference>
<dbReference type="EMBL" id="JAUSTU010000011">
    <property type="protein sequence ID" value="MDQ0156244.1"/>
    <property type="molecule type" value="Genomic_DNA"/>
</dbReference>
<evidence type="ECO:0000256" key="1">
    <source>
        <dbReference type="SAM" id="Phobius"/>
    </source>
</evidence>
<dbReference type="Pfam" id="PF02518">
    <property type="entry name" value="HATPase_c"/>
    <property type="match status" value="1"/>
</dbReference>
<dbReference type="PANTHER" id="PTHR40448:SF1">
    <property type="entry name" value="TWO-COMPONENT SENSOR HISTIDINE KINASE"/>
    <property type="match status" value="1"/>
</dbReference>
<dbReference type="Proteomes" id="UP001231362">
    <property type="component" value="Unassembled WGS sequence"/>
</dbReference>
<organism evidence="3 4">
    <name type="scientific">Anoxybacillus andreesenii</name>
    <dbReference type="NCBI Taxonomy" id="1325932"/>
    <lineage>
        <taxon>Bacteria</taxon>
        <taxon>Bacillati</taxon>
        <taxon>Bacillota</taxon>
        <taxon>Bacilli</taxon>
        <taxon>Bacillales</taxon>
        <taxon>Anoxybacillaceae</taxon>
        <taxon>Anoxybacillus</taxon>
    </lineage>
</organism>
<dbReference type="PANTHER" id="PTHR40448">
    <property type="entry name" value="TWO-COMPONENT SENSOR HISTIDINE KINASE"/>
    <property type="match status" value="1"/>
</dbReference>
<keyword evidence="3" id="KW-0808">Transferase</keyword>
<name>A0ABT9V5M7_9BACL</name>
<sequence>MRPFIYWGTISILAILHLQAVLNLLPIAIPVYVTAILVLGTSYLLNRKMLLHIDSLSTKVNGLLFVMQGMLLIMNIFGETSWTNVVPFGLFLSIEGIRLLLSQKMFYLSKSVRDYEEQREQFNETYRVVRSERHDFLKHISSLHYLLENHQSEEARDYLGQLVEGYEETNLSIKGERGVVAGVLHQMYRRAKSSGIEVVYDIDIPLSSLPLSDKEIVTLAGNLLSNSIDACEEWQAANGRQATLTLQFYKRSGLFLMICENDSPAIPTDVLDQLFESYGNTTKGEGHEGLGTKLIFDIVAKHNGYLDFVHKSQKFTVKIKIPAVV</sequence>
<proteinExistence type="predicted"/>
<comment type="caution">
    <text evidence="3">The sequence shown here is derived from an EMBL/GenBank/DDBJ whole genome shotgun (WGS) entry which is preliminary data.</text>
</comment>
<dbReference type="GO" id="GO:0004673">
    <property type="term" value="F:protein histidine kinase activity"/>
    <property type="evidence" value="ECO:0007669"/>
    <property type="project" value="UniProtKB-EC"/>
</dbReference>
<dbReference type="InterPro" id="IPR003594">
    <property type="entry name" value="HATPase_dom"/>
</dbReference>